<dbReference type="EMBL" id="JNBS01003507">
    <property type="protein sequence ID" value="OQR86565.1"/>
    <property type="molecule type" value="Genomic_DNA"/>
</dbReference>
<protein>
    <submittedName>
        <fullName evidence="1">Uncharacterized protein</fullName>
    </submittedName>
</protein>
<proteinExistence type="predicted"/>
<organism evidence="1 2">
    <name type="scientific">Thraustotheca clavata</name>
    <dbReference type="NCBI Taxonomy" id="74557"/>
    <lineage>
        <taxon>Eukaryota</taxon>
        <taxon>Sar</taxon>
        <taxon>Stramenopiles</taxon>
        <taxon>Oomycota</taxon>
        <taxon>Saprolegniomycetes</taxon>
        <taxon>Saprolegniales</taxon>
        <taxon>Achlyaceae</taxon>
        <taxon>Thraustotheca</taxon>
    </lineage>
</organism>
<name>A0A1V9YLG6_9STRA</name>
<accession>A0A1V9YLG6</accession>
<dbReference type="Proteomes" id="UP000243217">
    <property type="component" value="Unassembled WGS sequence"/>
</dbReference>
<gene>
    <name evidence="1" type="ORF">THRCLA_22958</name>
</gene>
<reference evidence="1 2" key="1">
    <citation type="journal article" date="2014" name="Genome Biol. Evol.">
        <title>The secreted proteins of Achlya hypogyna and Thraustotheca clavata identify the ancestral oomycete secretome and reveal gene acquisitions by horizontal gene transfer.</title>
        <authorList>
            <person name="Misner I."/>
            <person name="Blouin N."/>
            <person name="Leonard G."/>
            <person name="Richards T.A."/>
            <person name="Lane C.E."/>
        </authorList>
    </citation>
    <scope>NUCLEOTIDE SEQUENCE [LARGE SCALE GENOMIC DNA]</scope>
    <source>
        <strain evidence="1 2">ATCC 34112</strain>
    </source>
</reference>
<evidence type="ECO:0000313" key="2">
    <source>
        <dbReference type="Proteomes" id="UP000243217"/>
    </source>
</evidence>
<dbReference type="AlphaFoldDB" id="A0A1V9YLG6"/>
<comment type="caution">
    <text evidence="1">The sequence shown here is derived from an EMBL/GenBank/DDBJ whole genome shotgun (WGS) entry which is preliminary data.</text>
</comment>
<keyword evidence="2" id="KW-1185">Reference proteome</keyword>
<evidence type="ECO:0000313" key="1">
    <source>
        <dbReference type="EMBL" id="OQR86565.1"/>
    </source>
</evidence>
<sequence length="108" mass="12318">MSIVPRLPKYQFNEKDGLVKEYPVLVKIVENSRGRFARYFIENIANCNTTDLCDLMDQAFNHVCVKTRKSKGIFDTFDGKLARVMAISNLNVSESKAPNERTDCIKPT</sequence>